<sequence length="126" mass="14584">MTQVKETSTRHHNKAKRKITCPLTYAVNKIAGHWKLIIIKELRGGPLRYYELRKSIPDISEKVLIQQLKQLQTDEIVIRRAVEVIPPEVSYELSDSGKELTEVLDVMAAWGRRESKRQNDKENTMG</sequence>
<evidence type="ECO:0000256" key="1">
    <source>
        <dbReference type="ARBA" id="ARBA00023015"/>
    </source>
</evidence>
<accession>A0ABU1TF13</accession>
<reference evidence="5 6" key="1">
    <citation type="submission" date="2023-07" db="EMBL/GenBank/DDBJ databases">
        <title>Sorghum-associated microbial communities from plants grown in Nebraska, USA.</title>
        <authorList>
            <person name="Schachtman D."/>
        </authorList>
    </citation>
    <scope>NUCLEOTIDE SEQUENCE [LARGE SCALE GENOMIC DNA]</scope>
    <source>
        <strain evidence="5 6">3262</strain>
    </source>
</reference>
<dbReference type="GO" id="GO:0003677">
    <property type="term" value="F:DNA binding"/>
    <property type="evidence" value="ECO:0007669"/>
    <property type="project" value="UniProtKB-KW"/>
</dbReference>
<dbReference type="PROSITE" id="PS51118">
    <property type="entry name" value="HTH_HXLR"/>
    <property type="match status" value="1"/>
</dbReference>
<evidence type="ECO:0000313" key="5">
    <source>
        <dbReference type="EMBL" id="MDR6943963.1"/>
    </source>
</evidence>
<dbReference type="Pfam" id="PF01638">
    <property type="entry name" value="HxlR"/>
    <property type="match status" value="1"/>
</dbReference>
<comment type="caution">
    <text evidence="5">The sequence shown here is derived from an EMBL/GenBank/DDBJ whole genome shotgun (WGS) entry which is preliminary data.</text>
</comment>
<keyword evidence="3" id="KW-0804">Transcription</keyword>
<dbReference type="Proteomes" id="UP001247620">
    <property type="component" value="Unassembled WGS sequence"/>
</dbReference>
<dbReference type="InterPro" id="IPR036388">
    <property type="entry name" value="WH-like_DNA-bd_sf"/>
</dbReference>
<protein>
    <submittedName>
        <fullName evidence="5">DNA-binding HxlR family transcriptional regulator</fullName>
    </submittedName>
</protein>
<keyword evidence="6" id="KW-1185">Reference proteome</keyword>
<dbReference type="PANTHER" id="PTHR33204">
    <property type="entry name" value="TRANSCRIPTIONAL REGULATOR, MARR FAMILY"/>
    <property type="match status" value="1"/>
</dbReference>
<name>A0ABU1TF13_9SPHI</name>
<feature type="domain" description="HTH hxlR-type" evidence="4">
    <location>
        <begin position="21"/>
        <end position="119"/>
    </location>
</feature>
<dbReference type="SUPFAM" id="SSF46785">
    <property type="entry name" value="Winged helix' DNA-binding domain"/>
    <property type="match status" value="1"/>
</dbReference>
<dbReference type="PANTHER" id="PTHR33204:SF29">
    <property type="entry name" value="TRANSCRIPTIONAL REGULATOR"/>
    <property type="match status" value="1"/>
</dbReference>
<evidence type="ECO:0000256" key="3">
    <source>
        <dbReference type="ARBA" id="ARBA00023163"/>
    </source>
</evidence>
<keyword evidence="2 5" id="KW-0238">DNA-binding</keyword>
<gene>
    <name evidence="5" type="ORF">J2W55_003823</name>
</gene>
<keyword evidence="1" id="KW-0805">Transcription regulation</keyword>
<evidence type="ECO:0000256" key="2">
    <source>
        <dbReference type="ARBA" id="ARBA00023125"/>
    </source>
</evidence>
<proteinExistence type="predicted"/>
<evidence type="ECO:0000313" key="6">
    <source>
        <dbReference type="Proteomes" id="UP001247620"/>
    </source>
</evidence>
<dbReference type="EMBL" id="JAVDUU010000004">
    <property type="protein sequence ID" value="MDR6943963.1"/>
    <property type="molecule type" value="Genomic_DNA"/>
</dbReference>
<dbReference type="InterPro" id="IPR002577">
    <property type="entry name" value="HTH_HxlR"/>
</dbReference>
<evidence type="ECO:0000259" key="4">
    <source>
        <dbReference type="PROSITE" id="PS51118"/>
    </source>
</evidence>
<dbReference type="RefSeq" id="WP_310099159.1">
    <property type="nucleotide sequence ID" value="NZ_JAVDUU010000004.1"/>
</dbReference>
<dbReference type="InterPro" id="IPR036390">
    <property type="entry name" value="WH_DNA-bd_sf"/>
</dbReference>
<organism evidence="5 6">
    <name type="scientific">Mucilaginibacter pocheonensis</name>
    <dbReference type="NCBI Taxonomy" id="398050"/>
    <lineage>
        <taxon>Bacteria</taxon>
        <taxon>Pseudomonadati</taxon>
        <taxon>Bacteroidota</taxon>
        <taxon>Sphingobacteriia</taxon>
        <taxon>Sphingobacteriales</taxon>
        <taxon>Sphingobacteriaceae</taxon>
        <taxon>Mucilaginibacter</taxon>
    </lineage>
</organism>
<dbReference type="Gene3D" id="1.10.10.10">
    <property type="entry name" value="Winged helix-like DNA-binding domain superfamily/Winged helix DNA-binding domain"/>
    <property type="match status" value="1"/>
</dbReference>